<evidence type="ECO:0000313" key="5">
    <source>
        <dbReference type="EMBL" id="MBB6343597.1"/>
    </source>
</evidence>
<keyword evidence="2" id="KW-0812">Transmembrane</keyword>
<feature type="transmembrane region" description="Helical" evidence="2">
    <location>
        <begin position="56"/>
        <end position="76"/>
    </location>
</feature>
<dbReference type="Pfam" id="PF01609">
    <property type="entry name" value="DDE_Tnp_1"/>
    <property type="match status" value="1"/>
</dbReference>
<evidence type="ECO:0000313" key="9">
    <source>
        <dbReference type="Proteomes" id="UP000583800"/>
    </source>
</evidence>
<evidence type="ECO:0000313" key="8">
    <source>
        <dbReference type="EMBL" id="MBB6348682.1"/>
    </source>
</evidence>
<keyword evidence="2" id="KW-0472">Membrane</keyword>
<dbReference type="InterPro" id="IPR047952">
    <property type="entry name" value="Transpos_IS4"/>
</dbReference>
<proteinExistence type="predicted"/>
<feature type="domain" description="Transposase IS4 N-terminal" evidence="4">
    <location>
        <begin position="21"/>
        <end position="113"/>
    </location>
</feature>
<dbReference type="EMBL" id="JACHJB010000002">
    <property type="protein sequence ID" value="MBB6348682.1"/>
    <property type="molecule type" value="Genomic_DNA"/>
</dbReference>
<dbReference type="AlphaFoldDB" id="A0A7X0C5B7"/>
<evidence type="ECO:0000256" key="1">
    <source>
        <dbReference type="SAM" id="MobiDB-lite"/>
    </source>
</evidence>
<protein>
    <recommendedName>
        <fullName evidence="10">IS4 family transposase</fullName>
    </recommendedName>
</protein>
<feature type="domain" description="Transposase IS4-like" evidence="3">
    <location>
        <begin position="132"/>
        <end position="357"/>
    </location>
</feature>
<evidence type="ECO:0000259" key="3">
    <source>
        <dbReference type="Pfam" id="PF01609"/>
    </source>
</evidence>
<feature type="compositionally biased region" description="Basic residues" evidence="1">
    <location>
        <begin position="425"/>
        <end position="435"/>
    </location>
</feature>
<keyword evidence="2" id="KW-1133">Transmembrane helix</keyword>
<evidence type="ECO:0000259" key="4">
    <source>
        <dbReference type="Pfam" id="PF13006"/>
    </source>
</evidence>
<dbReference type="SUPFAM" id="SSF53098">
    <property type="entry name" value="Ribonuclease H-like"/>
    <property type="match status" value="1"/>
</dbReference>
<dbReference type="GO" id="GO:0004803">
    <property type="term" value="F:transposase activity"/>
    <property type="evidence" value="ECO:0007669"/>
    <property type="project" value="InterPro"/>
</dbReference>
<dbReference type="InterPro" id="IPR024473">
    <property type="entry name" value="Transposases_IS4_N"/>
</dbReference>
<evidence type="ECO:0000313" key="6">
    <source>
        <dbReference type="EMBL" id="MBB6343756.1"/>
    </source>
</evidence>
<dbReference type="RefSeq" id="WP_185081846.1">
    <property type="nucleotide sequence ID" value="NZ_JACHJB010000001.1"/>
</dbReference>
<dbReference type="EMBL" id="JACHJB010000001">
    <property type="protein sequence ID" value="MBB6343756.1"/>
    <property type="molecule type" value="Genomic_DNA"/>
</dbReference>
<dbReference type="InterPro" id="IPR012337">
    <property type="entry name" value="RNaseH-like_sf"/>
</dbReference>
<evidence type="ECO:0008006" key="10">
    <source>
        <dbReference type="Google" id="ProtNLM"/>
    </source>
</evidence>
<accession>A0A7X0C5B7</accession>
<feature type="region of interest" description="Disordered" evidence="1">
    <location>
        <begin position="424"/>
        <end position="448"/>
    </location>
</feature>
<dbReference type="InterPro" id="IPR002559">
    <property type="entry name" value="Transposase_11"/>
</dbReference>
<keyword evidence="9" id="KW-1185">Reference proteome</keyword>
<organism evidence="8 9">
    <name type="scientific">Nonomuraea muscovyensis</name>
    <dbReference type="NCBI Taxonomy" id="1124761"/>
    <lineage>
        <taxon>Bacteria</taxon>
        <taxon>Bacillati</taxon>
        <taxon>Actinomycetota</taxon>
        <taxon>Actinomycetes</taxon>
        <taxon>Streptosporangiales</taxon>
        <taxon>Streptosporangiaceae</taxon>
        <taxon>Nonomuraea</taxon>
    </lineage>
</organism>
<gene>
    <name evidence="5" type="ORF">FHU36_000106</name>
    <name evidence="6" type="ORF">FHU36_000265</name>
    <name evidence="7" type="ORF">FHU36_002710</name>
    <name evidence="8" type="ORF">FHU36_005227</name>
</gene>
<evidence type="ECO:0000256" key="2">
    <source>
        <dbReference type="SAM" id="Phobius"/>
    </source>
</evidence>
<dbReference type="GO" id="GO:0006313">
    <property type="term" value="P:DNA transposition"/>
    <property type="evidence" value="ECO:0007669"/>
    <property type="project" value="InterPro"/>
</dbReference>
<dbReference type="GO" id="GO:0003677">
    <property type="term" value="F:DNA binding"/>
    <property type="evidence" value="ECO:0007669"/>
    <property type="project" value="InterPro"/>
</dbReference>
<dbReference type="Proteomes" id="UP000583800">
    <property type="component" value="Unassembled WGS sequence"/>
</dbReference>
<evidence type="ECO:0000313" key="7">
    <source>
        <dbReference type="EMBL" id="MBB6346201.1"/>
    </source>
</evidence>
<dbReference type="PANTHER" id="PTHR37529">
    <property type="entry name" value="TRANSPOSASE INSG FOR INSERTION SEQUENCE ELEMENT IS4-RELATED"/>
    <property type="match status" value="1"/>
</dbReference>
<sequence length="472" mass="51945">MQEKSAITRTIETAAGVHAPGHLGELTQIVDFTLVDAVLEETGAREKRLRLLPARVVVYFTLALALFGHCSYRATWGKLTAALGQLAPVCPAASSLARARRRVGAAPLRRLFEILAGPVAGPSQAGSFYRGLRTVALDGTHLHAPDDEQVTWRYPKRSGDVLEFGYPLVRLLVVVECGTRAVLAACFGPENQGEVPYAQRLLGCLDRSMLLLADAGFDAVEFLRQVGATGAQFLVRSSARRRPAIQRRLPDGSYLARLCGVYRASEGYRALPVRVIEAWITVTLADGTTRREPWRLVTSLVDHERYPAGELVALYHRRWQVETTYFSIKVAMLDGRVLRSRSVAGLDQEVYALLTVYQALIRTAADAAASRPGLVMERISFTILLQTARDQVTTATGILPPEPVALVGAIGRAVLNDLLPAERRQRVKARSRKNPTSKYGPNAGKHPQQAQTYTLEVQIQIMDHGLASRRRR</sequence>
<dbReference type="NCBIfam" id="NF033592">
    <property type="entry name" value="transpos_IS4_1"/>
    <property type="match status" value="1"/>
</dbReference>
<dbReference type="EMBL" id="JACHJB010000001">
    <property type="protein sequence ID" value="MBB6343597.1"/>
    <property type="molecule type" value="Genomic_DNA"/>
</dbReference>
<dbReference type="PANTHER" id="PTHR37529:SF1">
    <property type="entry name" value="TRANSPOSASE INSG FOR INSERTION SEQUENCE ELEMENT IS4-RELATED"/>
    <property type="match status" value="1"/>
</dbReference>
<name>A0A7X0C5B7_9ACTN</name>
<comment type="caution">
    <text evidence="8">The sequence shown here is derived from an EMBL/GenBank/DDBJ whole genome shotgun (WGS) entry which is preliminary data.</text>
</comment>
<reference evidence="8 9" key="1">
    <citation type="submission" date="2020-08" db="EMBL/GenBank/DDBJ databases">
        <title>Sequencing the genomes of 1000 actinobacteria strains.</title>
        <authorList>
            <person name="Klenk H.-P."/>
        </authorList>
    </citation>
    <scope>NUCLEOTIDE SEQUENCE [LARGE SCALE GENOMIC DNA]</scope>
    <source>
        <strain evidence="8 9">DSM 45913</strain>
    </source>
</reference>
<dbReference type="Pfam" id="PF13006">
    <property type="entry name" value="Nterm_IS4"/>
    <property type="match status" value="1"/>
</dbReference>
<dbReference type="EMBL" id="JACHJB010000001">
    <property type="protein sequence ID" value="MBB6346201.1"/>
    <property type="molecule type" value="Genomic_DNA"/>
</dbReference>